<dbReference type="EMBL" id="JBHEZX010000020">
    <property type="protein sequence ID" value="MFC1414025.1"/>
    <property type="molecule type" value="Genomic_DNA"/>
</dbReference>
<evidence type="ECO:0000259" key="6">
    <source>
        <dbReference type="PROSITE" id="PS50853"/>
    </source>
</evidence>
<organism evidence="7 8">
    <name type="scientific">Streptacidiphilus alkalitolerans</name>
    <dbReference type="NCBI Taxonomy" id="3342712"/>
    <lineage>
        <taxon>Bacteria</taxon>
        <taxon>Bacillati</taxon>
        <taxon>Actinomycetota</taxon>
        <taxon>Actinomycetes</taxon>
        <taxon>Kitasatosporales</taxon>
        <taxon>Streptomycetaceae</taxon>
        <taxon>Streptacidiphilus</taxon>
    </lineage>
</organism>
<keyword evidence="2" id="KW-0378">Hydrolase</keyword>
<feature type="compositionally biased region" description="Polar residues" evidence="4">
    <location>
        <begin position="729"/>
        <end position="755"/>
    </location>
</feature>
<evidence type="ECO:0000256" key="5">
    <source>
        <dbReference type="SAM" id="SignalP"/>
    </source>
</evidence>
<feature type="region of interest" description="Disordered" evidence="4">
    <location>
        <begin position="721"/>
        <end position="755"/>
    </location>
</feature>
<evidence type="ECO:0000256" key="4">
    <source>
        <dbReference type="SAM" id="MobiDB-lite"/>
    </source>
</evidence>
<dbReference type="InterPro" id="IPR003961">
    <property type="entry name" value="FN3_dom"/>
</dbReference>
<dbReference type="PROSITE" id="PS50853">
    <property type="entry name" value="FN3"/>
    <property type="match status" value="3"/>
</dbReference>
<evidence type="ECO:0000313" key="7">
    <source>
        <dbReference type="EMBL" id="MFC1414025.1"/>
    </source>
</evidence>
<feature type="chain" id="PRO_5045808977" evidence="5">
    <location>
        <begin position="32"/>
        <end position="922"/>
    </location>
</feature>
<keyword evidence="3" id="KW-0119">Carbohydrate metabolism</keyword>
<name>A0ABV6VJX0_9ACTN</name>
<gene>
    <name evidence="7" type="ORF">ACEZDG_32670</name>
</gene>
<evidence type="ECO:0000256" key="3">
    <source>
        <dbReference type="ARBA" id="ARBA00023326"/>
    </source>
</evidence>
<dbReference type="PANTHER" id="PTHR13817">
    <property type="entry name" value="TITIN"/>
    <property type="match status" value="1"/>
</dbReference>
<keyword evidence="5" id="KW-0732">Signal</keyword>
<keyword evidence="8" id="KW-1185">Reference proteome</keyword>
<comment type="caution">
    <text evidence="7">The sequence shown here is derived from an EMBL/GenBank/DDBJ whole genome shotgun (WGS) entry which is preliminary data.</text>
</comment>
<dbReference type="InterPro" id="IPR050964">
    <property type="entry name" value="Striated_Muscle_Regulatory"/>
</dbReference>
<feature type="region of interest" description="Disordered" evidence="4">
    <location>
        <begin position="208"/>
        <end position="245"/>
    </location>
</feature>
<feature type="domain" description="Fibronectin type-III" evidence="6">
    <location>
        <begin position="624"/>
        <end position="714"/>
    </location>
</feature>
<dbReference type="PANTHER" id="PTHR13817:SF151">
    <property type="entry name" value="TITIN"/>
    <property type="match status" value="1"/>
</dbReference>
<feature type="signal peptide" evidence="5">
    <location>
        <begin position="1"/>
        <end position="31"/>
    </location>
</feature>
<accession>A0ABV6VJX0</accession>
<protein>
    <submittedName>
        <fullName evidence="7">Fibronectin type III domain-containing protein</fullName>
    </submittedName>
</protein>
<dbReference type="RefSeq" id="WP_380516873.1">
    <property type="nucleotide sequence ID" value="NZ_JBHEZX010000020.1"/>
</dbReference>
<feature type="domain" description="Fibronectin type-III" evidence="6">
    <location>
        <begin position="315"/>
        <end position="409"/>
    </location>
</feature>
<evidence type="ECO:0000256" key="1">
    <source>
        <dbReference type="ARBA" id="ARBA00022737"/>
    </source>
</evidence>
<dbReference type="InterPro" id="IPR013783">
    <property type="entry name" value="Ig-like_fold"/>
</dbReference>
<sequence>MRARTRGLLAVAGCAALTLGSVGGVAGTAHAGTITGTVTANAAAAAAKPAPLGDTATYRADKYGFLNGCYHIPANTTSVRVEVVGGTGADGSKFDGDYGKGGGKGGRGADVQADLPVVPGQYLLASGGGPDGGFHGGGAFSLGGDGGGSTRVYSAAACNGAAQPLVVAGGGGGGGGDGAVGKGGAGGAGGLLTGSGGGYGGNNQPAAGAGGGGGTQTAGGAGGNPATTIKSSAGKPGTAGKGGCGGHCDKSDDGASGGGGGGGGYFGGGGGGNGQAKGAGGGGGGSSYVIPGATRVSGSAGTTAAQVSITPMTGAPAAPTGVSAVAGNQRATVSFTPPTLDGGKPVTGYTVYAKTTDPGYDQTVTTNGSPVVVRDLTAGQAYTFTVTATNALGEGFPSPPSAPVTTYRTPLKAVITSATPGDGRLTVTATPAAADASATTGIHNPITSYTATVRPGVNVTTGPGVSVTAAVTPVTTDGVTSYNSPPITVTGLTDGANYTVTVHATNLGGNGPESAPAVVAVQGLPGAPTDVTANNATPVGATTGTVDVAFTPPAVTGGRPLLSYTVVSSPGGLTATVAAGAPDIEITGLTIGTSYTFTVHATTGTGDGPASDPSNPVTPTPVGIPGPPLTPGAATLDEAAYVSCSAPFQDGGSPITSYTVTASPGGITATGPSCPILVTGLTDGTAYTFTVTATNADGGTSQPSQPTGAITPHVPSGTPPANDDFANAQPISGTSGSVSGSNIGATQEPGEQTIQDHSGGASVWYLWTVPETGSYQIDTCSAYPGFNSIIGMFLGNSVTVDEFGAGPSPDQCPAGEAGSTIVTGTLSAGITLHLKVDGVGMSTTHGFAPSQGPFTLEWAEQPAPEPLAQHRGRAGTSSGPAAVLLSPGATRHPTGAPGGGRSRAELDATSRRPDGQSSRAGP</sequence>
<feature type="compositionally biased region" description="Basic and acidic residues" evidence="4">
    <location>
        <begin position="902"/>
        <end position="914"/>
    </location>
</feature>
<dbReference type="SUPFAM" id="SSF49265">
    <property type="entry name" value="Fibronectin type III"/>
    <property type="match status" value="3"/>
</dbReference>
<feature type="domain" description="Fibronectin type-III" evidence="6">
    <location>
        <begin position="527"/>
        <end position="623"/>
    </location>
</feature>
<feature type="compositionally biased region" description="Gly residues" evidence="4">
    <location>
        <begin position="208"/>
        <end position="223"/>
    </location>
</feature>
<reference evidence="7 8" key="1">
    <citation type="submission" date="2024-09" db="EMBL/GenBank/DDBJ databases">
        <authorList>
            <person name="Lee S.D."/>
        </authorList>
    </citation>
    <scope>NUCLEOTIDE SEQUENCE [LARGE SCALE GENOMIC DNA]</scope>
    <source>
        <strain evidence="7 8">N1-1</strain>
    </source>
</reference>
<keyword evidence="2" id="KW-0326">Glycosidase</keyword>
<dbReference type="InterPro" id="IPR036116">
    <property type="entry name" value="FN3_sf"/>
</dbReference>
<dbReference type="SMART" id="SM00060">
    <property type="entry name" value="FN3"/>
    <property type="match status" value="4"/>
</dbReference>
<proteinExistence type="predicted"/>
<evidence type="ECO:0000256" key="2">
    <source>
        <dbReference type="ARBA" id="ARBA00023295"/>
    </source>
</evidence>
<keyword evidence="3" id="KW-0624">Polysaccharide degradation</keyword>
<dbReference type="Proteomes" id="UP001592582">
    <property type="component" value="Unassembled WGS sequence"/>
</dbReference>
<keyword evidence="1" id="KW-0677">Repeat</keyword>
<dbReference type="CDD" id="cd00063">
    <property type="entry name" value="FN3"/>
    <property type="match status" value="4"/>
</dbReference>
<feature type="compositionally biased region" description="Low complexity" evidence="4">
    <location>
        <begin position="224"/>
        <end position="236"/>
    </location>
</feature>
<evidence type="ECO:0000313" key="8">
    <source>
        <dbReference type="Proteomes" id="UP001592582"/>
    </source>
</evidence>
<dbReference type="Gene3D" id="2.60.40.10">
    <property type="entry name" value="Immunoglobulins"/>
    <property type="match status" value="4"/>
</dbReference>
<dbReference type="Pfam" id="PF00041">
    <property type="entry name" value="fn3"/>
    <property type="match status" value="4"/>
</dbReference>
<feature type="region of interest" description="Disordered" evidence="4">
    <location>
        <begin position="866"/>
        <end position="922"/>
    </location>
</feature>